<dbReference type="Gene3D" id="3.40.50.300">
    <property type="entry name" value="P-loop containing nucleotide triphosphate hydrolases"/>
    <property type="match status" value="1"/>
</dbReference>
<accession>A0A6L5GT28</accession>
<sequence length="437" mass="50215">MYRLTSQLIIYRNIDQDSILMQLSDIFRRWEHDESSPEELTADILTQIHRLLDLATKYGFNDNLWHNYLAYLLATTETPFTLVSEKVGVLDGSVNQFAQNDFAIFKQLFDFDFSKIEADLNLTCFTTITHYQAVVKQERLYNQSVSEKVQALSHQIEAADQVDGITQVVAEFYCAYGVGKLGLNKAFRVNDDDEGELLIPITNTSDVVLDDLVGYEIQKQELVENTEAFVAGRPANNVLLYGDAGTGKSTSIKAILNQYYDAGLRMIEIYKHQFKKLSQIIAAVKNRNYRFIIYMDDLSFEEFETEYKYLKAVIEGGLEPRPDNVLIYATSNRRHLIRETWSDRADQDSEDIHRNDTVQEKLSLANRFGVRIGYFRPSQKEYQTIVEELAKRCPGITLDRDELLNQARVWEMQHGGFSGRTAQQFIDHLAGTLVTNE</sequence>
<dbReference type="Proteomes" id="UP000473648">
    <property type="component" value="Unassembled WGS sequence"/>
</dbReference>
<dbReference type="InterPro" id="IPR008533">
    <property type="entry name" value="DUF815"/>
</dbReference>
<evidence type="ECO:0000259" key="1">
    <source>
        <dbReference type="SMART" id="SM00382"/>
    </source>
</evidence>
<dbReference type="PANTHER" id="PTHR42935">
    <property type="entry name" value="SLR0930 PROTEIN"/>
    <property type="match status" value="1"/>
</dbReference>
<comment type="caution">
    <text evidence="2">The sequence shown here is derived from an EMBL/GenBank/DDBJ whole genome shotgun (WGS) entry which is preliminary data.</text>
</comment>
<dbReference type="Pfam" id="PF05673">
    <property type="entry name" value="DUF815"/>
    <property type="match status" value="1"/>
</dbReference>
<name>A0A6L5GT28_9FIRM</name>
<evidence type="ECO:0000313" key="2">
    <source>
        <dbReference type="EMBL" id="MQM73288.1"/>
    </source>
</evidence>
<dbReference type="CDD" id="cd00009">
    <property type="entry name" value="AAA"/>
    <property type="match status" value="1"/>
</dbReference>
<organism evidence="2 3">
    <name type="scientific">Candidatus Pseudoramibacter fermentans</name>
    <dbReference type="NCBI Taxonomy" id="2594427"/>
    <lineage>
        <taxon>Bacteria</taxon>
        <taxon>Bacillati</taxon>
        <taxon>Bacillota</taxon>
        <taxon>Clostridia</taxon>
        <taxon>Eubacteriales</taxon>
        <taxon>Eubacteriaceae</taxon>
        <taxon>Pseudoramibacter</taxon>
    </lineage>
</organism>
<dbReference type="InterPro" id="IPR003593">
    <property type="entry name" value="AAA+_ATPase"/>
</dbReference>
<dbReference type="GO" id="GO:0005524">
    <property type="term" value="F:ATP binding"/>
    <property type="evidence" value="ECO:0007669"/>
    <property type="project" value="UniProtKB-KW"/>
</dbReference>
<dbReference type="SMART" id="SM00382">
    <property type="entry name" value="AAA"/>
    <property type="match status" value="1"/>
</dbReference>
<feature type="domain" description="AAA+ ATPase" evidence="1">
    <location>
        <begin position="234"/>
        <end position="378"/>
    </location>
</feature>
<dbReference type="AlphaFoldDB" id="A0A6L5GT28"/>
<reference evidence="2" key="1">
    <citation type="journal article" date="2020" name="Appl. Environ. Microbiol.">
        <title>Medium-Chain Fatty Acid Synthesis by 'Candidatus Weimeria bifida' gen. nov., sp. nov., and 'Candidatus Pseudoramibacter fermentans' sp. nov.</title>
        <authorList>
            <person name="Scarborough M.J."/>
            <person name="Myers K.S."/>
            <person name="Donohue T.J."/>
            <person name="Noguera D.R."/>
        </authorList>
    </citation>
    <scope>NUCLEOTIDE SEQUENCE</scope>
    <source>
        <strain evidence="2">EUB1.1</strain>
    </source>
</reference>
<dbReference type="InterPro" id="IPR027417">
    <property type="entry name" value="P-loop_NTPase"/>
</dbReference>
<dbReference type="PANTHER" id="PTHR42935:SF1">
    <property type="entry name" value="SLR0930 PROTEIN"/>
    <property type="match status" value="1"/>
</dbReference>
<gene>
    <name evidence="2" type="ORF">FRC53_07760</name>
</gene>
<evidence type="ECO:0000313" key="3">
    <source>
        <dbReference type="Proteomes" id="UP000473648"/>
    </source>
</evidence>
<keyword evidence="3" id="KW-1185">Reference proteome</keyword>
<proteinExistence type="predicted"/>
<dbReference type="EMBL" id="VOGB01000005">
    <property type="protein sequence ID" value="MQM73288.1"/>
    <property type="molecule type" value="Genomic_DNA"/>
</dbReference>
<keyword evidence="2" id="KW-0547">Nucleotide-binding</keyword>
<dbReference type="SUPFAM" id="SSF52540">
    <property type="entry name" value="P-loop containing nucleoside triphosphate hydrolases"/>
    <property type="match status" value="1"/>
</dbReference>
<protein>
    <submittedName>
        <fullName evidence="2">ATP-binding protein</fullName>
    </submittedName>
</protein>
<keyword evidence="2" id="KW-0067">ATP-binding</keyword>